<evidence type="ECO:0000256" key="3">
    <source>
        <dbReference type="ARBA" id="ARBA00022806"/>
    </source>
</evidence>
<dbReference type="InterPro" id="IPR001650">
    <property type="entry name" value="Helicase_C-like"/>
</dbReference>
<dbReference type="SUPFAM" id="SSF52540">
    <property type="entry name" value="P-loop containing nucleoside triphosphate hydrolases"/>
    <property type="match status" value="1"/>
</dbReference>
<dbReference type="Gene3D" id="3.40.50.300">
    <property type="entry name" value="P-loop containing nucleotide triphosphate hydrolases"/>
    <property type="match status" value="1"/>
</dbReference>
<name>A0ABP0Q9C4_9DINO</name>
<organism evidence="7 8">
    <name type="scientific">Durusdinium trenchii</name>
    <dbReference type="NCBI Taxonomy" id="1381693"/>
    <lineage>
        <taxon>Eukaryota</taxon>
        <taxon>Sar</taxon>
        <taxon>Alveolata</taxon>
        <taxon>Dinophyceae</taxon>
        <taxon>Suessiales</taxon>
        <taxon>Symbiodiniaceae</taxon>
        <taxon>Durusdinium</taxon>
    </lineage>
</organism>
<dbReference type="PANTHER" id="PTHR18934:SF99">
    <property type="entry name" value="ATP-DEPENDENT RNA HELICASE DHX37-RELATED"/>
    <property type="match status" value="1"/>
</dbReference>
<keyword evidence="4" id="KW-0067">ATP-binding</keyword>
<evidence type="ECO:0000313" key="7">
    <source>
        <dbReference type="EMBL" id="CAK9084115.1"/>
    </source>
</evidence>
<dbReference type="SMART" id="SM00490">
    <property type="entry name" value="HELICc"/>
    <property type="match status" value="1"/>
</dbReference>
<feature type="region of interest" description="Disordered" evidence="5">
    <location>
        <begin position="69"/>
        <end position="93"/>
    </location>
</feature>
<evidence type="ECO:0000256" key="2">
    <source>
        <dbReference type="ARBA" id="ARBA00022801"/>
    </source>
</evidence>
<accession>A0ABP0Q9C4</accession>
<gene>
    <name evidence="7" type="ORF">CCMP2556_LOCUS40949</name>
</gene>
<dbReference type="PROSITE" id="PS51194">
    <property type="entry name" value="HELICASE_CTER"/>
    <property type="match status" value="1"/>
</dbReference>
<evidence type="ECO:0000256" key="1">
    <source>
        <dbReference type="ARBA" id="ARBA00022741"/>
    </source>
</evidence>
<feature type="non-terminal residue" evidence="7">
    <location>
        <position position="1"/>
    </location>
</feature>
<keyword evidence="8" id="KW-1185">Reference proteome</keyword>
<keyword evidence="3" id="KW-0347">Helicase</keyword>
<reference evidence="7 8" key="1">
    <citation type="submission" date="2024-02" db="EMBL/GenBank/DDBJ databases">
        <authorList>
            <person name="Chen Y."/>
            <person name="Shah S."/>
            <person name="Dougan E. K."/>
            <person name="Thang M."/>
            <person name="Chan C."/>
        </authorList>
    </citation>
    <scope>NUCLEOTIDE SEQUENCE [LARGE SCALE GENOMIC DNA]</scope>
</reference>
<evidence type="ECO:0000313" key="8">
    <source>
        <dbReference type="Proteomes" id="UP001642484"/>
    </source>
</evidence>
<evidence type="ECO:0000256" key="5">
    <source>
        <dbReference type="SAM" id="MobiDB-lite"/>
    </source>
</evidence>
<evidence type="ECO:0000256" key="4">
    <source>
        <dbReference type="ARBA" id="ARBA00022840"/>
    </source>
</evidence>
<proteinExistence type="predicted"/>
<dbReference type="Gene3D" id="1.20.120.1080">
    <property type="match status" value="1"/>
</dbReference>
<dbReference type="EMBL" id="CAXAMN010024139">
    <property type="protein sequence ID" value="CAK9084115.1"/>
    <property type="molecule type" value="Genomic_DNA"/>
</dbReference>
<comment type="caution">
    <text evidence="7">The sequence shown here is derived from an EMBL/GenBank/DDBJ whole genome shotgun (WGS) entry which is preliminary data.</text>
</comment>
<keyword evidence="2" id="KW-0378">Hydrolase</keyword>
<dbReference type="Proteomes" id="UP001642484">
    <property type="component" value="Unassembled WGS sequence"/>
</dbReference>
<evidence type="ECO:0000259" key="6">
    <source>
        <dbReference type="PROSITE" id="PS51194"/>
    </source>
</evidence>
<feature type="domain" description="Helicase C-terminal" evidence="6">
    <location>
        <begin position="81"/>
        <end position="269"/>
    </location>
</feature>
<protein>
    <recommendedName>
        <fullName evidence="6">Helicase C-terminal domain-containing protein</fullName>
    </recommendedName>
</protein>
<dbReference type="PANTHER" id="PTHR18934">
    <property type="entry name" value="ATP-DEPENDENT RNA HELICASE"/>
    <property type="match status" value="1"/>
</dbReference>
<sequence>TAFSEYFHCPALEVQSESLFPVEEIHLEDAFFSDFAFTNALLNAEKQSRQANEDGSSARYWPLEEPVTPVTPVTRRGSERETTQSGRLTTRGRRGRGSTAWKYCLEYWKERLAEGSRASAIWAVPLHSTLPKERQQQVFRRPPRGKVKVILGTNIAESSVTIGTWGRSWMVFLFFVAGDVEVVIDSGLKLGSKQRELTYDPKRRISSLDTVWVSQSGAVQRRGRAGRVRAGRVLRLYSREQFDALPLQPSPEMQRCDLAQSCLQTVALGRHPRSFLANAIDPPDVAAVEMAMEQLVAIHAVDHSDPDPEVCPLLLPIGEVLARLPLEPLLGGTDRSVMTSTGRSMSIMTSWFHKPVPGPSLVLGAPSFVRQPSRGGSLVLVSRGCPKCDTV</sequence>
<dbReference type="InterPro" id="IPR027417">
    <property type="entry name" value="P-loop_NTPase"/>
</dbReference>
<keyword evidence="1" id="KW-0547">Nucleotide-binding</keyword>